<proteinExistence type="predicted"/>
<keyword evidence="1" id="KW-0812">Transmembrane</keyword>
<gene>
    <name evidence="2" type="ORF">MNBD_ACTINO02-2371</name>
</gene>
<evidence type="ECO:0000256" key="1">
    <source>
        <dbReference type="SAM" id="Phobius"/>
    </source>
</evidence>
<evidence type="ECO:0000313" key="2">
    <source>
        <dbReference type="EMBL" id="VAV95262.1"/>
    </source>
</evidence>
<keyword evidence="1" id="KW-0472">Membrane</keyword>
<sequence>METARNQLPSGRRWGLIAAIAGGVVLVIAGGFAVINASPTESGAKAFFRECVEAQGGAVLDSMTIRIDRVGRRIIGGGIGNIDPDLVAACLDAIPHDTDQ</sequence>
<reference evidence="2" key="1">
    <citation type="submission" date="2018-06" db="EMBL/GenBank/DDBJ databases">
        <authorList>
            <person name="Zhirakovskaya E."/>
        </authorList>
    </citation>
    <scope>NUCLEOTIDE SEQUENCE</scope>
</reference>
<organism evidence="2">
    <name type="scientific">hydrothermal vent metagenome</name>
    <dbReference type="NCBI Taxonomy" id="652676"/>
    <lineage>
        <taxon>unclassified sequences</taxon>
        <taxon>metagenomes</taxon>
        <taxon>ecological metagenomes</taxon>
    </lineage>
</organism>
<dbReference type="EMBL" id="UOEK01000073">
    <property type="protein sequence ID" value="VAV95262.1"/>
    <property type="molecule type" value="Genomic_DNA"/>
</dbReference>
<keyword evidence="1" id="KW-1133">Transmembrane helix</keyword>
<protein>
    <submittedName>
        <fullName evidence="2">Uncharacterized protein</fullName>
    </submittedName>
</protein>
<dbReference type="AlphaFoldDB" id="A0A3B0RUX0"/>
<feature type="transmembrane region" description="Helical" evidence="1">
    <location>
        <begin position="14"/>
        <end position="35"/>
    </location>
</feature>
<name>A0A3B0RUX0_9ZZZZ</name>
<accession>A0A3B0RUX0</accession>